<sequence>MLETLPLSDNTVQRRIADMSTDITDQVVSEIKTAPLGTFALQLDETTDVNIGSVNDEIQEEFIDFVNDSSASDLFEKESLVRFWCKISKSYPHVAEEPLRSLLLFPSTYLCETGFSSLLVIKSKQRSRLNVEADLRCPLANTVPRLTKLVNEKQYQPSH</sequence>
<comment type="caution">
    <text evidence="1">The sequence shown here is derived from an EMBL/GenBank/DDBJ whole genome shotgun (WGS) entry which is preliminary data.</text>
</comment>
<evidence type="ECO:0000313" key="2">
    <source>
        <dbReference type="Proteomes" id="UP001292094"/>
    </source>
</evidence>
<proteinExistence type="predicted"/>
<protein>
    <recommendedName>
        <fullName evidence="3">SCAN domain-containing protein 3</fullName>
    </recommendedName>
</protein>
<dbReference type="EMBL" id="JAWZYT010000373">
    <property type="protein sequence ID" value="KAK4324248.1"/>
    <property type="molecule type" value="Genomic_DNA"/>
</dbReference>
<accession>A0AAE1QD47</accession>
<dbReference type="PANTHER" id="PTHR45913">
    <property type="entry name" value="EPM2A-INTERACTING PROTEIN 1"/>
    <property type="match status" value="1"/>
</dbReference>
<gene>
    <name evidence="1" type="ORF">Pmani_005088</name>
</gene>
<name>A0AAE1QD47_9EUCA</name>
<keyword evidence="2" id="KW-1185">Reference proteome</keyword>
<dbReference type="PANTHER" id="PTHR45913:SF22">
    <property type="entry name" value="SCAN BOX DOMAIN-CONTAINING PROTEIN"/>
    <property type="match status" value="1"/>
</dbReference>
<evidence type="ECO:0008006" key="3">
    <source>
        <dbReference type="Google" id="ProtNLM"/>
    </source>
</evidence>
<evidence type="ECO:0000313" key="1">
    <source>
        <dbReference type="EMBL" id="KAK4324248.1"/>
    </source>
</evidence>
<dbReference type="AlphaFoldDB" id="A0AAE1QD47"/>
<organism evidence="1 2">
    <name type="scientific">Petrolisthes manimaculis</name>
    <dbReference type="NCBI Taxonomy" id="1843537"/>
    <lineage>
        <taxon>Eukaryota</taxon>
        <taxon>Metazoa</taxon>
        <taxon>Ecdysozoa</taxon>
        <taxon>Arthropoda</taxon>
        <taxon>Crustacea</taxon>
        <taxon>Multicrustacea</taxon>
        <taxon>Malacostraca</taxon>
        <taxon>Eumalacostraca</taxon>
        <taxon>Eucarida</taxon>
        <taxon>Decapoda</taxon>
        <taxon>Pleocyemata</taxon>
        <taxon>Anomura</taxon>
        <taxon>Galatheoidea</taxon>
        <taxon>Porcellanidae</taxon>
        <taxon>Petrolisthes</taxon>
    </lineage>
</organism>
<reference evidence="1" key="1">
    <citation type="submission" date="2023-11" db="EMBL/GenBank/DDBJ databases">
        <title>Genome assemblies of two species of porcelain crab, Petrolisthes cinctipes and Petrolisthes manimaculis (Anomura: Porcellanidae).</title>
        <authorList>
            <person name="Angst P."/>
        </authorList>
    </citation>
    <scope>NUCLEOTIDE SEQUENCE</scope>
    <source>
        <strain evidence="1">PB745_02</strain>
        <tissue evidence="1">Gill</tissue>
    </source>
</reference>
<dbReference type="Proteomes" id="UP001292094">
    <property type="component" value="Unassembled WGS sequence"/>
</dbReference>